<dbReference type="KEGG" id="eff:skT53_26650"/>
<dbReference type="RefSeq" id="WP_200757948.1">
    <property type="nucleotide sequence ID" value="NZ_AP023366.1"/>
</dbReference>
<dbReference type="EMBL" id="AP023366">
    <property type="protein sequence ID" value="BCJ87680.1"/>
    <property type="molecule type" value="Genomic_DNA"/>
</dbReference>
<reference evidence="1 2" key="1">
    <citation type="submission" date="2020-08" db="EMBL/GenBank/DDBJ databases">
        <title>Complete Genome Sequence of Effusibacillus dendaii Strain skT53, Isolated from Farmland soil.</title>
        <authorList>
            <person name="Konishi T."/>
            <person name="Kawasaki H."/>
        </authorList>
    </citation>
    <scope>NUCLEOTIDE SEQUENCE [LARGE SCALE GENOMIC DNA]</scope>
    <source>
        <strain evidence="2">skT53</strain>
    </source>
</reference>
<keyword evidence="2" id="KW-1185">Reference proteome</keyword>
<evidence type="ECO:0000313" key="1">
    <source>
        <dbReference type="EMBL" id="BCJ87680.1"/>
    </source>
</evidence>
<proteinExistence type="predicted"/>
<dbReference type="Proteomes" id="UP000593802">
    <property type="component" value="Chromosome"/>
</dbReference>
<sequence length="56" mass="6842">MSEPKQPTMMRSEDYNELIDMALVTKDMEWFDELQKKQKCLREMEIEMRRMLGVID</sequence>
<evidence type="ECO:0000313" key="2">
    <source>
        <dbReference type="Proteomes" id="UP000593802"/>
    </source>
</evidence>
<organism evidence="1 2">
    <name type="scientific">Effusibacillus dendaii</name>
    <dbReference type="NCBI Taxonomy" id="2743772"/>
    <lineage>
        <taxon>Bacteria</taxon>
        <taxon>Bacillati</taxon>
        <taxon>Bacillota</taxon>
        <taxon>Bacilli</taxon>
        <taxon>Bacillales</taxon>
        <taxon>Alicyclobacillaceae</taxon>
        <taxon>Effusibacillus</taxon>
    </lineage>
</organism>
<gene>
    <name evidence="1" type="ORF">skT53_26650</name>
</gene>
<protein>
    <recommendedName>
        <fullName evidence="3">IDEAL domain-containing protein</fullName>
    </recommendedName>
</protein>
<evidence type="ECO:0008006" key="3">
    <source>
        <dbReference type="Google" id="ProtNLM"/>
    </source>
</evidence>
<accession>A0A7I8DGG2</accession>
<name>A0A7I8DGG2_9BACL</name>
<dbReference type="AlphaFoldDB" id="A0A7I8DGG2"/>